<gene>
    <name evidence="1" type="ORF">GCM10010991_07910</name>
</gene>
<sequence>MTHITPAMRDAAELMRARFTYRRDSKIDKWVIIDPKTDKIVGDCEDFALTTLAATLGSKKAAKQALWRGDAQIIYTKFNGGGHAVLFYNGHYIDNVHPYWSDTWRYGTKIAYPRPVIVVKLMLAKVL</sequence>
<evidence type="ECO:0000313" key="1">
    <source>
        <dbReference type="EMBL" id="GGO26854.1"/>
    </source>
</evidence>
<dbReference type="AlphaFoldDB" id="A0A917YI50"/>
<proteinExistence type="predicted"/>
<protein>
    <submittedName>
        <fullName evidence="1">Uncharacterized protein</fullName>
    </submittedName>
</protein>
<accession>A0A917YI50</accession>
<comment type="caution">
    <text evidence="1">The sequence shown here is derived from an EMBL/GenBank/DDBJ whole genome shotgun (WGS) entry which is preliminary data.</text>
</comment>
<reference evidence="1 2" key="1">
    <citation type="journal article" date="2014" name="Int. J. Syst. Evol. Microbiol.">
        <title>Complete genome sequence of Corynebacterium casei LMG S-19264T (=DSM 44701T), isolated from a smear-ripened cheese.</title>
        <authorList>
            <consortium name="US DOE Joint Genome Institute (JGI-PGF)"/>
            <person name="Walter F."/>
            <person name="Albersmeier A."/>
            <person name="Kalinowski J."/>
            <person name="Ruckert C."/>
        </authorList>
    </citation>
    <scope>NUCLEOTIDE SEQUENCE [LARGE SCALE GENOMIC DNA]</scope>
    <source>
        <strain evidence="1 2">CGMCC 1.7029</strain>
    </source>
</reference>
<dbReference type="Proteomes" id="UP000598196">
    <property type="component" value="Unassembled WGS sequence"/>
</dbReference>
<dbReference type="OrthoDB" id="7206808at2"/>
<name>A0A917YI50_9RHOB</name>
<dbReference type="EMBL" id="BMLP01000001">
    <property type="protein sequence ID" value="GGO26854.1"/>
    <property type="molecule type" value="Genomic_DNA"/>
</dbReference>
<organism evidence="1 2">
    <name type="scientific">Gemmobacter aquaticus</name>
    <dbReference type="NCBI Taxonomy" id="490185"/>
    <lineage>
        <taxon>Bacteria</taxon>
        <taxon>Pseudomonadati</taxon>
        <taxon>Pseudomonadota</taxon>
        <taxon>Alphaproteobacteria</taxon>
        <taxon>Rhodobacterales</taxon>
        <taxon>Paracoccaceae</taxon>
        <taxon>Gemmobacter</taxon>
    </lineage>
</organism>
<dbReference type="Gene3D" id="3.10.620.30">
    <property type="match status" value="1"/>
</dbReference>
<dbReference type="RefSeq" id="WP_146285449.1">
    <property type="nucleotide sequence ID" value="NZ_BMLP01000001.1"/>
</dbReference>
<evidence type="ECO:0000313" key="2">
    <source>
        <dbReference type="Proteomes" id="UP000598196"/>
    </source>
</evidence>
<keyword evidence="2" id="KW-1185">Reference proteome</keyword>